<protein>
    <submittedName>
        <fullName evidence="1">Uncharacterized protein</fullName>
    </submittedName>
</protein>
<name>A0A6G4WTR3_9ACTN</name>
<evidence type="ECO:0000313" key="1">
    <source>
        <dbReference type="EMBL" id="NGO68030.1"/>
    </source>
</evidence>
<reference evidence="1 2" key="1">
    <citation type="submission" date="2020-02" db="EMBL/GenBank/DDBJ databases">
        <title>Whole-genome analyses of novel actinobacteria.</title>
        <authorList>
            <person name="Sahin N."/>
            <person name="Tatar D."/>
        </authorList>
    </citation>
    <scope>NUCLEOTIDE SEQUENCE [LARGE SCALE GENOMIC DNA]</scope>
    <source>
        <strain evidence="1 2">SB3404</strain>
    </source>
</reference>
<comment type="caution">
    <text evidence="1">The sequence shown here is derived from an EMBL/GenBank/DDBJ whole genome shotgun (WGS) entry which is preliminary data.</text>
</comment>
<evidence type="ECO:0000313" key="2">
    <source>
        <dbReference type="Proteomes" id="UP000477722"/>
    </source>
</evidence>
<accession>A0A6G4WTR3</accession>
<gene>
    <name evidence="1" type="ORF">G5C65_06600</name>
</gene>
<keyword evidence="2" id="KW-1185">Reference proteome</keyword>
<dbReference type="AlphaFoldDB" id="A0A6G4WTR3"/>
<organism evidence="1 2">
    <name type="scientific">Streptomyces boncukensis</name>
    <dbReference type="NCBI Taxonomy" id="2711219"/>
    <lineage>
        <taxon>Bacteria</taxon>
        <taxon>Bacillati</taxon>
        <taxon>Actinomycetota</taxon>
        <taxon>Actinomycetes</taxon>
        <taxon>Kitasatosporales</taxon>
        <taxon>Streptomycetaceae</taxon>
        <taxon>Streptomyces</taxon>
    </lineage>
</organism>
<dbReference type="RefSeq" id="WP_165297682.1">
    <property type="nucleotide sequence ID" value="NZ_JAAKZZ010000040.1"/>
</dbReference>
<dbReference type="Proteomes" id="UP000477722">
    <property type="component" value="Unassembled WGS sequence"/>
</dbReference>
<dbReference type="EMBL" id="JAAKZZ010000040">
    <property type="protein sequence ID" value="NGO68030.1"/>
    <property type="molecule type" value="Genomic_DNA"/>
</dbReference>
<proteinExistence type="predicted"/>
<sequence>MQHHEITPDMHVRLAATGAPCRVLHTRTAPADAPESVFVYNHSDGSQAWIAAADLDDDRSMPALPVLLSVTDGTARHEHDRLFWYGGREYRVHSMWADGTGGCTVEHVAEDGTRTVVMREQRSHESAMSATVDAVTALRQIDGAAVEYVVEAQDSSVHELRMTHPEADELGRLHVPSPEAAVGLTDGMKSAIRRDRLSGKEHRRSIYQFAAYPVFADGWVGRPVLRRR</sequence>